<keyword evidence="2" id="KW-0936">Ethylene signaling pathway</keyword>
<feature type="domain" description="AP2/ERF" evidence="8">
    <location>
        <begin position="47"/>
        <end position="104"/>
    </location>
</feature>
<evidence type="ECO:0000256" key="7">
    <source>
        <dbReference type="SAM" id="MobiDB-lite"/>
    </source>
</evidence>
<dbReference type="InterPro" id="IPR016177">
    <property type="entry name" value="DNA-bd_dom_sf"/>
</dbReference>
<evidence type="ECO:0000256" key="6">
    <source>
        <dbReference type="ARBA" id="ARBA00023242"/>
    </source>
</evidence>
<feature type="region of interest" description="Disordered" evidence="7">
    <location>
        <begin position="1"/>
        <end position="21"/>
    </location>
</feature>
<keyword evidence="10" id="KW-1185">Reference proteome</keyword>
<evidence type="ECO:0000313" key="9">
    <source>
        <dbReference type="EMBL" id="KAK6160272.1"/>
    </source>
</evidence>
<keyword evidence="5" id="KW-0804">Transcription</keyword>
<evidence type="ECO:0000256" key="1">
    <source>
        <dbReference type="ARBA" id="ARBA00004123"/>
    </source>
</evidence>
<sequence>MEEALRRLNGNLTRDSDPLLQPTAVPKRCAATKRSLKDGVSGGAIMRYRGVRRRPWGRYAAEIRDPQSKERRWLGTFDTAEEAACAYDCAARAMRGVKARTNFVYPTSPTQPAGENIIPSFNYAKSSQPSILGSRQFVSSSSFTNPNLDFNGSSFKNSNSLNMLLLRDYFNSSNSKYSETSSFNNYNSPSVHDQQMPFNFLNTSSSSTPNDFMGTSSLLNLSCNTTSQATSVNATIVSDISFKRSSANSTKFEDGFENINSGVSMTTDVSTDEGDFMDFFPTERSDSGLLQEVLNGFFPKPKAAAESLFSPPSVSEVSRIVRQENESKKSKSFDNEFLGFSTDYQRVSPQFDSLNSTSNFFGTEGNCTAPYCSDFQAVNIPAYTSNGVLGDIFHYQEALNLFAAKVQNA</sequence>
<evidence type="ECO:0000256" key="4">
    <source>
        <dbReference type="ARBA" id="ARBA00023125"/>
    </source>
</evidence>
<comment type="caution">
    <text evidence="9">The sequence shown here is derived from an EMBL/GenBank/DDBJ whole genome shotgun (WGS) entry which is preliminary data.</text>
</comment>
<gene>
    <name evidence="9" type="ORF">DH2020_003653</name>
</gene>
<dbReference type="EMBL" id="JABTTQ020000003">
    <property type="protein sequence ID" value="KAK6160272.1"/>
    <property type="molecule type" value="Genomic_DNA"/>
</dbReference>
<dbReference type="PANTHER" id="PTHR31677">
    <property type="entry name" value="AP2 DOMAIN CLASS TRANSCRIPTION FACTOR"/>
    <property type="match status" value="1"/>
</dbReference>
<dbReference type="InterPro" id="IPR001471">
    <property type="entry name" value="AP2/ERF_dom"/>
</dbReference>
<name>A0ABR0XM94_REHGL</name>
<dbReference type="SMART" id="SM00380">
    <property type="entry name" value="AP2"/>
    <property type="match status" value="1"/>
</dbReference>
<evidence type="ECO:0000313" key="10">
    <source>
        <dbReference type="Proteomes" id="UP001318860"/>
    </source>
</evidence>
<evidence type="ECO:0000256" key="5">
    <source>
        <dbReference type="ARBA" id="ARBA00023163"/>
    </source>
</evidence>
<dbReference type="InterPro" id="IPR036955">
    <property type="entry name" value="AP2/ERF_dom_sf"/>
</dbReference>
<evidence type="ECO:0000256" key="3">
    <source>
        <dbReference type="ARBA" id="ARBA00023015"/>
    </source>
</evidence>
<keyword evidence="6" id="KW-0539">Nucleus</keyword>
<evidence type="ECO:0000259" key="8">
    <source>
        <dbReference type="PROSITE" id="PS51032"/>
    </source>
</evidence>
<evidence type="ECO:0000256" key="2">
    <source>
        <dbReference type="ARBA" id="ARBA00022745"/>
    </source>
</evidence>
<dbReference type="Pfam" id="PF00847">
    <property type="entry name" value="AP2"/>
    <property type="match status" value="1"/>
</dbReference>
<keyword evidence="4" id="KW-0238">DNA-binding</keyword>
<dbReference type="PROSITE" id="PS51032">
    <property type="entry name" value="AP2_ERF"/>
    <property type="match status" value="1"/>
</dbReference>
<organism evidence="9 10">
    <name type="scientific">Rehmannia glutinosa</name>
    <name type="common">Chinese foxglove</name>
    <dbReference type="NCBI Taxonomy" id="99300"/>
    <lineage>
        <taxon>Eukaryota</taxon>
        <taxon>Viridiplantae</taxon>
        <taxon>Streptophyta</taxon>
        <taxon>Embryophyta</taxon>
        <taxon>Tracheophyta</taxon>
        <taxon>Spermatophyta</taxon>
        <taxon>Magnoliopsida</taxon>
        <taxon>eudicotyledons</taxon>
        <taxon>Gunneridae</taxon>
        <taxon>Pentapetalae</taxon>
        <taxon>asterids</taxon>
        <taxon>lamiids</taxon>
        <taxon>Lamiales</taxon>
        <taxon>Orobanchaceae</taxon>
        <taxon>Rehmannieae</taxon>
        <taxon>Rehmannia</taxon>
    </lineage>
</organism>
<dbReference type="Gene3D" id="3.30.730.10">
    <property type="entry name" value="AP2/ERF domain"/>
    <property type="match status" value="1"/>
</dbReference>
<dbReference type="CDD" id="cd00018">
    <property type="entry name" value="AP2"/>
    <property type="match status" value="1"/>
</dbReference>
<comment type="subcellular location">
    <subcellularLocation>
        <location evidence="1">Nucleus</location>
    </subcellularLocation>
</comment>
<proteinExistence type="predicted"/>
<dbReference type="SUPFAM" id="SSF54171">
    <property type="entry name" value="DNA-binding domain"/>
    <property type="match status" value="1"/>
</dbReference>
<dbReference type="Proteomes" id="UP001318860">
    <property type="component" value="Unassembled WGS sequence"/>
</dbReference>
<keyword evidence="3" id="KW-0805">Transcription regulation</keyword>
<protein>
    <recommendedName>
        <fullName evidence="8">AP2/ERF domain-containing protein</fullName>
    </recommendedName>
</protein>
<dbReference type="PRINTS" id="PR00367">
    <property type="entry name" value="ETHRSPELEMNT"/>
</dbReference>
<dbReference type="PANTHER" id="PTHR31677:SF146">
    <property type="entry name" value="ETHYLENE-RESPONSIVE TRANSCRIPTION FACTOR ESR2"/>
    <property type="match status" value="1"/>
</dbReference>
<accession>A0ABR0XM94</accession>
<reference evidence="9 10" key="1">
    <citation type="journal article" date="2021" name="Comput. Struct. Biotechnol. J.">
        <title>De novo genome assembly of the potent medicinal plant Rehmannia glutinosa using nanopore technology.</title>
        <authorList>
            <person name="Ma L."/>
            <person name="Dong C."/>
            <person name="Song C."/>
            <person name="Wang X."/>
            <person name="Zheng X."/>
            <person name="Niu Y."/>
            <person name="Chen S."/>
            <person name="Feng W."/>
        </authorList>
    </citation>
    <scope>NUCLEOTIDE SEQUENCE [LARGE SCALE GENOMIC DNA]</scope>
    <source>
        <strain evidence="9">DH-2019</strain>
    </source>
</reference>